<gene>
    <name evidence="4" type="primary">atpF</name>
    <name evidence="5" type="ORF">ATZ35_12120</name>
</gene>
<keyword evidence="2 4" id="KW-0813">Transport</keyword>
<dbReference type="GO" id="GO:0046933">
    <property type="term" value="F:proton-transporting ATP synthase activity, rotational mechanism"/>
    <property type="evidence" value="ECO:0007669"/>
    <property type="project" value="UniProtKB-UniRule"/>
</dbReference>
<evidence type="ECO:0000256" key="2">
    <source>
        <dbReference type="ARBA" id="ARBA00022448"/>
    </source>
</evidence>
<dbReference type="RefSeq" id="WP_208927483.1">
    <property type="nucleotide sequence ID" value="NZ_CP013655.1"/>
</dbReference>
<keyword evidence="4" id="KW-0066">ATP synthesis</keyword>
<comment type="similarity">
    <text evidence="1 4">Belongs to the V-ATPase F subunit family.</text>
</comment>
<dbReference type="SUPFAM" id="SSF159468">
    <property type="entry name" value="AtpF-like"/>
    <property type="match status" value="1"/>
</dbReference>
<dbReference type="GO" id="GO:0005524">
    <property type="term" value="F:ATP binding"/>
    <property type="evidence" value="ECO:0007669"/>
    <property type="project" value="UniProtKB-UniRule"/>
</dbReference>
<protein>
    <recommendedName>
        <fullName evidence="4">V-type ATP synthase subunit F</fullName>
    </recommendedName>
    <alternativeName>
        <fullName evidence="4">V-ATPase subunit F</fullName>
    </alternativeName>
</protein>
<dbReference type="EMBL" id="CP013655">
    <property type="protein sequence ID" value="ALS37866.1"/>
    <property type="molecule type" value="Genomic_DNA"/>
</dbReference>
<dbReference type="HAMAP" id="MF_00312">
    <property type="entry name" value="ATP_synth_F_arch"/>
    <property type="match status" value="1"/>
</dbReference>
<keyword evidence="3 4" id="KW-0406">Ion transport</keyword>
<dbReference type="InterPro" id="IPR022944">
    <property type="entry name" value="ATPase_V1-cplx_fsu_bac/arc"/>
</dbReference>
<evidence type="ECO:0000256" key="1">
    <source>
        <dbReference type="ARBA" id="ARBA00010148"/>
    </source>
</evidence>
<dbReference type="STRING" id="118060.ATZ35_12120"/>
<name>A0A0U2X0H8_9ENTE</name>
<dbReference type="Proteomes" id="UP000067523">
    <property type="component" value="Chromosome"/>
</dbReference>
<keyword evidence="6" id="KW-1185">Reference proteome</keyword>
<proteinExistence type="inferred from homology"/>
<dbReference type="GO" id="GO:0042777">
    <property type="term" value="P:proton motive force-driven plasma membrane ATP synthesis"/>
    <property type="evidence" value="ECO:0007669"/>
    <property type="project" value="UniProtKB-UniRule"/>
</dbReference>
<evidence type="ECO:0000313" key="6">
    <source>
        <dbReference type="Proteomes" id="UP000067523"/>
    </source>
</evidence>
<comment type="function">
    <text evidence="4">Produces ATP from ADP in the presence of a proton gradient across the membrane.</text>
</comment>
<dbReference type="KEGG" id="erx:ATZ35_12120"/>
<dbReference type="GO" id="GO:0046961">
    <property type="term" value="F:proton-transporting ATPase activity, rotational mechanism"/>
    <property type="evidence" value="ECO:0007669"/>
    <property type="project" value="InterPro"/>
</dbReference>
<sequence>MTYKIGVIGDRDSVMPFKLFGFEVVYAASSKQVRETIESMAKNNFGVIFITEDASELVAETIERYKSEVTPAIILIPSHNGTKGIGLKEIQDNVERAVGQNIL</sequence>
<dbReference type="InterPro" id="IPR008218">
    <property type="entry name" value="ATPase_V1-cplx_f_g_su"/>
</dbReference>
<organism evidence="5 6">
    <name type="scientific">Enterococcus rotai</name>
    <dbReference type="NCBI Taxonomy" id="118060"/>
    <lineage>
        <taxon>Bacteria</taxon>
        <taxon>Bacillati</taxon>
        <taxon>Bacillota</taxon>
        <taxon>Bacilli</taxon>
        <taxon>Lactobacillales</taxon>
        <taxon>Enterococcaceae</taxon>
        <taxon>Enterococcus</taxon>
    </lineage>
</organism>
<evidence type="ECO:0000256" key="3">
    <source>
        <dbReference type="ARBA" id="ARBA00023065"/>
    </source>
</evidence>
<dbReference type="AlphaFoldDB" id="A0A0U2X0H8"/>
<dbReference type="InterPro" id="IPR036906">
    <property type="entry name" value="ATPase_V1_fsu_sf"/>
</dbReference>
<evidence type="ECO:0000256" key="4">
    <source>
        <dbReference type="HAMAP-Rule" id="MF_00312"/>
    </source>
</evidence>
<keyword evidence="4" id="KW-0375">Hydrogen ion transport</keyword>
<evidence type="ECO:0000313" key="5">
    <source>
        <dbReference type="EMBL" id="ALS37866.1"/>
    </source>
</evidence>
<reference evidence="6" key="1">
    <citation type="submission" date="2015-12" db="EMBL/GenBank/DDBJ databases">
        <authorList>
            <person name="Lauer A."/>
            <person name="Humrighouse B."/>
            <person name="Loparev V."/>
            <person name="Shewmaker P.L."/>
            <person name="Whitney A.M."/>
            <person name="McLaughlin R.W."/>
        </authorList>
    </citation>
    <scope>NUCLEOTIDE SEQUENCE [LARGE SCALE GENOMIC DNA]</scope>
    <source>
        <strain evidence="6">LMG 26678</strain>
    </source>
</reference>
<dbReference type="Gene3D" id="3.40.50.10580">
    <property type="entry name" value="ATPase, V1 complex, subunit F"/>
    <property type="match status" value="1"/>
</dbReference>
<accession>A0A0U2X0H8</accession>
<dbReference type="Pfam" id="PF01990">
    <property type="entry name" value="ATP-synt_F"/>
    <property type="match status" value="1"/>
</dbReference>
<dbReference type="NCBIfam" id="NF002384">
    <property type="entry name" value="PRK01395.1"/>
    <property type="match status" value="1"/>
</dbReference>